<evidence type="ECO:0000256" key="3">
    <source>
        <dbReference type="ARBA" id="ARBA00022729"/>
    </source>
</evidence>
<evidence type="ECO:0000256" key="4">
    <source>
        <dbReference type="ARBA" id="ARBA00023136"/>
    </source>
</evidence>
<feature type="domain" description="SusD-like N-terminal" evidence="8">
    <location>
        <begin position="92"/>
        <end position="234"/>
    </location>
</feature>
<reference evidence="9 10" key="1">
    <citation type="submission" date="2023-04" db="EMBL/GenBank/DDBJ databases">
        <title>Bacteroides pacosi sp. nov., isolated from the fecal material of an alpaca.</title>
        <authorList>
            <person name="Miller S."/>
            <person name="Hendry M."/>
            <person name="King J."/>
            <person name="Sankaranarayanan K."/>
            <person name="Lawson P.A."/>
        </authorList>
    </citation>
    <scope>NUCLEOTIDE SEQUENCE [LARGE SCALE GENOMIC DNA]</scope>
    <source>
        <strain evidence="9 10">A2-P53</strain>
    </source>
</reference>
<feature type="region of interest" description="Disordered" evidence="6">
    <location>
        <begin position="301"/>
        <end position="320"/>
    </location>
</feature>
<dbReference type="Gene3D" id="1.25.40.390">
    <property type="match status" value="1"/>
</dbReference>
<feature type="domain" description="RagB/SusD" evidence="7">
    <location>
        <begin position="353"/>
        <end position="699"/>
    </location>
</feature>
<dbReference type="PROSITE" id="PS51257">
    <property type="entry name" value="PROKAR_LIPOPROTEIN"/>
    <property type="match status" value="1"/>
</dbReference>
<dbReference type="EMBL" id="JARZAK010000028">
    <property type="protein sequence ID" value="MDY7260529.1"/>
    <property type="molecule type" value="Genomic_DNA"/>
</dbReference>
<gene>
    <name evidence="9" type="ORF">QHG74_22705</name>
</gene>
<dbReference type="RefSeq" id="WP_258979100.1">
    <property type="nucleotide sequence ID" value="NZ_JARZAK010000028.1"/>
</dbReference>
<evidence type="ECO:0000259" key="7">
    <source>
        <dbReference type="Pfam" id="PF07980"/>
    </source>
</evidence>
<evidence type="ECO:0000256" key="5">
    <source>
        <dbReference type="ARBA" id="ARBA00023237"/>
    </source>
</evidence>
<dbReference type="InterPro" id="IPR011990">
    <property type="entry name" value="TPR-like_helical_dom_sf"/>
</dbReference>
<evidence type="ECO:0000256" key="1">
    <source>
        <dbReference type="ARBA" id="ARBA00004442"/>
    </source>
</evidence>
<dbReference type="Pfam" id="PF07980">
    <property type="entry name" value="SusD_RagB"/>
    <property type="match status" value="1"/>
</dbReference>
<dbReference type="Pfam" id="PF14322">
    <property type="entry name" value="SusD-like_3"/>
    <property type="match status" value="1"/>
</dbReference>
<name>A0ABU5HXI8_9BACE</name>
<protein>
    <submittedName>
        <fullName evidence="9">RagB/SusD family nutrient uptake outer membrane protein</fullName>
    </submittedName>
</protein>
<comment type="similarity">
    <text evidence="2">Belongs to the SusD family.</text>
</comment>
<comment type="caution">
    <text evidence="9">The sequence shown here is derived from an EMBL/GenBank/DDBJ whole genome shotgun (WGS) entry which is preliminary data.</text>
</comment>
<accession>A0ABU5HXI8</accession>
<evidence type="ECO:0000256" key="6">
    <source>
        <dbReference type="SAM" id="MobiDB-lite"/>
    </source>
</evidence>
<keyword evidence="5" id="KW-0998">Cell outer membrane</keyword>
<keyword evidence="10" id="KW-1185">Reference proteome</keyword>
<evidence type="ECO:0000259" key="8">
    <source>
        <dbReference type="Pfam" id="PF14322"/>
    </source>
</evidence>
<organism evidence="9 10">
    <name type="scientific">Bacteroides vicugnae</name>
    <dbReference type="NCBI Taxonomy" id="3037989"/>
    <lineage>
        <taxon>Bacteria</taxon>
        <taxon>Pseudomonadati</taxon>
        <taxon>Bacteroidota</taxon>
        <taxon>Bacteroidia</taxon>
        <taxon>Bacteroidales</taxon>
        <taxon>Bacteroidaceae</taxon>
        <taxon>Bacteroides</taxon>
    </lineage>
</organism>
<dbReference type="SUPFAM" id="SSF48452">
    <property type="entry name" value="TPR-like"/>
    <property type="match status" value="1"/>
</dbReference>
<evidence type="ECO:0000313" key="10">
    <source>
        <dbReference type="Proteomes" id="UP001292913"/>
    </source>
</evidence>
<dbReference type="Proteomes" id="UP001292913">
    <property type="component" value="Unassembled WGS sequence"/>
</dbReference>
<sequence length="703" mass="81142">MVKKIFILLLAIVGIGFMLSCSDYLNSEKYFKDRLTLEKTFESKDHVEEWLAYTYSFLKGENEEVTTKNPGTNPFCFADDMYFGDRDKTIDATKNELSYNMFKLGEYDENSYNIGAWGACYKGIYQASVMIHNVDKCKEMEDWEIQDYKGQARFARAYYYWLLLRRYGPVPVMPDEGVDYTENYEQIATPRNSYEEVAQYISNEMVLAAKELQYDRRTDNYAVTRPTRGAALATRAYALIFAASPFANGNNDEYAQALVDDQGNRLLSQEYTEEKWAKAAAACRDVLDLNVYDLVHVNKSTSDNGPSERPTVKIPDDGEFSTKEWPNGWANIDPLRSYRNIFDGTLLPANNQELIFTRGATDINMMVLHQMPKDDGGWNSHGMTQKMLDAYYMNDGTDCPGMNSMYMGVTGYEDRVDSRERRTGFTGLQDLKNGKYTELGWKYDPNKGDNEQASTGMNVSLQYVEREPRFYASVAYNGCTWHYLSQTESKPADCNQQVWYYFRSSDGYRNDGFYLRTGIGIKKFVHPNDYPGNYVAKAETAIRYADILLLYAEALNELTGIYDISSWNGAITYTISRDKSQMERGIHPVRIRAGLPDYSDDVYANADKMRKALKRERMIELMGEGKRYFDLRRWKDAPTEEAVQIYGCNVFVAEDKREEFHSAIPVYNLPSTFSEKLWLWPIKHSELKRNSRLTQNPGWTMYD</sequence>
<evidence type="ECO:0000256" key="2">
    <source>
        <dbReference type="ARBA" id="ARBA00006275"/>
    </source>
</evidence>
<dbReference type="InterPro" id="IPR012944">
    <property type="entry name" value="SusD_RagB_dom"/>
</dbReference>
<comment type="subcellular location">
    <subcellularLocation>
        <location evidence="1">Cell outer membrane</location>
    </subcellularLocation>
</comment>
<evidence type="ECO:0000313" key="9">
    <source>
        <dbReference type="EMBL" id="MDY7260529.1"/>
    </source>
</evidence>
<keyword evidence="3" id="KW-0732">Signal</keyword>
<feature type="compositionally biased region" description="Basic and acidic residues" evidence="6">
    <location>
        <begin position="310"/>
        <end position="320"/>
    </location>
</feature>
<keyword evidence="4" id="KW-0472">Membrane</keyword>
<dbReference type="InterPro" id="IPR033985">
    <property type="entry name" value="SusD-like_N"/>
</dbReference>
<proteinExistence type="inferred from homology"/>